<dbReference type="RefSeq" id="WP_394010023.1">
    <property type="nucleotide sequence ID" value="NZ_JBAFUR010000008.1"/>
</dbReference>
<accession>A0ABW6ZP37</accession>
<dbReference type="Gene3D" id="3.20.20.30">
    <property type="entry name" value="Luciferase-like domain"/>
    <property type="match status" value="1"/>
</dbReference>
<dbReference type="InterPro" id="IPR036661">
    <property type="entry name" value="Luciferase-like_sf"/>
</dbReference>
<protein>
    <submittedName>
        <fullName evidence="2">LLM class flavin-dependent oxidoreductase</fullName>
        <ecNumber evidence="2">1.-.-.-</ecNumber>
    </submittedName>
</protein>
<evidence type="ECO:0000259" key="1">
    <source>
        <dbReference type="Pfam" id="PF00296"/>
    </source>
</evidence>
<feature type="domain" description="Luciferase-like" evidence="1">
    <location>
        <begin position="1"/>
        <end position="290"/>
    </location>
</feature>
<name>A0ABW6ZP37_9HYPH</name>
<sequence length="326" mass="35272">MRLGLFCTYENPRQDYAAAYAEQTALVERVEALGFEEAWIAEHHFNPQAASPSCLAILAYLAGRTTRIRLGSAAVLLPLHHPVGVAEDAATVDILSGGRLELGVARGGPFPLHEAHFGVAREESRGRMLEALDLVAALLDGGPVTRDGAFFKVNDLELVPRPVQAPVPIHIASATAETVALAARRGYGIMAAPPFPLAGIAESVRQYRAAAPEAGRCLTLLRFLHLADSRAQAQEEARAFLAPFVERMKATTEKVRPDWAPWFDLDRMIADSLIGTEADVVEQVAALERGLAPRALVLKPLAPAFDKRMADLEAFALRIRPQLPVA</sequence>
<dbReference type="PANTHER" id="PTHR30137">
    <property type="entry name" value="LUCIFERASE-LIKE MONOOXYGENASE"/>
    <property type="match status" value="1"/>
</dbReference>
<dbReference type="SUPFAM" id="SSF51679">
    <property type="entry name" value="Bacterial luciferase-like"/>
    <property type="match status" value="1"/>
</dbReference>
<reference evidence="2 3" key="1">
    <citation type="submission" date="2024-02" db="EMBL/GenBank/DDBJ databases">
        <title>Expansion and revision of Xanthobacter and proposal of Roseixanthobacter gen. nov.</title>
        <authorList>
            <person name="Soltysiak M.P.M."/>
            <person name="Jalihal A."/>
            <person name="Ory A."/>
            <person name="Chrisophersen C."/>
            <person name="Lee A.D."/>
            <person name="Boulton J."/>
            <person name="Springer M."/>
        </authorList>
    </citation>
    <scope>NUCLEOTIDE SEQUENCE [LARGE SCALE GENOMIC DNA]</scope>
    <source>
        <strain evidence="2 3">CB5</strain>
    </source>
</reference>
<evidence type="ECO:0000313" key="3">
    <source>
        <dbReference type="Proteomes" id="UP001604043"/>
    </source>
</evidence>
<dbReference type="Proteomes" id="UP001604043">
    <property type="component" value="Unassembled WGS sequence"/>
</dbReference>
<gene>
    <name evidence="2" type="ORF">V5F30_22380</name>
</gene>
<dbReference type="Pfam" id="PF00296">
    <property type="entry name" value="Bac_luciferase"/>
    <property type="match status" value="1"/>
</dbReference>
<comment type="caution">
    <text evidence="2">The sequence shown here is derived from an EMBL/GenBank/DDBJ whole genome shotgun (WGS) entry which is preliminary data.</text>
</comment>
<evidence type="ECO:0000313" key="2">
    <source>
        <dbReference type="EMBL" id="MFG1254972.1"/>
    </source>
</evidence>
<dbReference type="InterPro" id="IPR050766">
    <property type="entry name" value="Bact_Lucif_Oxidored"/>
</dbReference>
<keyword evidence="2" id="KW-0560">Oxidoreductase</keyword>
<organism evidence="2 3">
    <name type="scientific">Xanthobacter aminoxidans</name>
    <dbReference type="NCBI Taxonomy" id="186280"/>
    <lineage>
        <taxon>Bacteria</taxon>
        <taxon>Pseudomonadati</taxon>
        <taxon>Pseudomonadota</taxon>
        <taxon>Alphaproteobacteria</taxon>
        <taxon>Hyphomicrobiales</taxon>
        <taxon>Xanthobacteraceae</taxon>
        <taxon>Xanthobacter</taxon>
    </lineage>
</organism>
<dbReference type="PANTHER" id="PTHR30137:SF6">
    <property type="entry name" value="LUCIFERASE-LIKE MONOOXYGENASE"/>
    <property type="match status" value="1"/>
</dbReference>
<proteinExistence type="predicted"/>
<dbReference type="EC" id="1.-.-.-" evidence="2"/>
<dbReference type="InterPro" id="IPR011251">
    <property type="entry name" value="Luciferase-like_dom"/>
</dbReference>
<dbReference type="GO" id="GO:0016491">
    <property type="term" value="F:oxidoreductase activity"/>
    <property type="evidence" value="ECO:0007669"/>
    <property type="project" value="UniProtKB-KW"/>
</dbReference>
<dbReference type="EMBL" id="JBAFUR010000008">
    <property type="protein sequence ID" value="MFG1254972.1"/>
    <property type="molecule type" value="Genomic_DNA"/>
</dbReference>
<keyword evidence="3" id="KW-1185">Reference proteome</keyword>